<gene>
    <name evidence="2" type="ORF">QB898_01845</name>
</gene>
<dbReference type="EMBL" id="JARVII010000002">
    <property type="protein sequence ID" value="MDG9698473.1"/>
    <property type="molecule type" value="Genomic_DNA"/>
</dbReference>
<dbReference type="RefSeq" id="WP_279523562.1">
    <property type="nucleotide sequence ID" value="NZ_JARVII010000002.1"/>
</dbReference>
<protein>
    <submittedName>
        <fullName evidence="2">Uncharacterized protein</fullName>
    </submittedName>
</protein>
<sequence length="126" mass="13984">MLDAPRLRYHCPYELQFEARLYQDMAIVEGLRGFVVLERQAGVDTDGGALQYADETLRAEFGLGLHKRLVALHYTGIPAPVFCERDETQSSPVAAMARPGPRPQPLIDPDAPVQTNLRLGDGPWPN</sequence>
<proteinExistence type="predicted"/>
<comment type="caution">
    <text evidence="2">The sequence shown here is derived from an EMBL/GenBank/DDBJ whole genome shotgun (WGS) entry which is preliminary data.</text>
</comment>
<keyword evidence="3" id="KW-1185">Reference proteome</keyword>
<reference evidence="2 3" key="1">
    <citation type="submission" date="2023-04" db="EMBL/GenBank/DDBJ databases">
        <title>Ottowia paracancer sp. nov., isolated from human stomach.</title>
        <authorList>
            <person name="Song Y."/>
        </authorList>
    </citation>
    <scope>NUCLEOTIDE SEQUENCE [LARGE SCALE GENOMIC DNA]</scope>
    <source>
        <strain evidence="2 3">10c7w1</strain>
    </source>
</reference>
<evidence type="ECO:0000256" key="1">
    <source>
        <dbReference type="SAM" id="MobiDB-lite"/>
    </source>
</evidence>
<name>A0AAW6RDJ9_9BURK</name>
<dbReference type="Proteomes" id="UP001237156">
    <property type="component" value="Unassembled WGS sequence"/>
</dbReference>
<evidence type="ECO:0000313" key="3">
    <source>
        <dbReference type="Proteomes" id="UP001237156"/>
    </source>
</evidence>
<feature type="region of interest" description="Disordered" evidence="1">
    <location>
        <begin position="90"/>
        <end position="126"/>
    </location>
</feature>
<dbReference type="AlphaFoldDB" id="A0AAW6RDJ9"/>
<organism evidence="2 3">
    <name type="scientific">Ottowia cancrivicina</name>
    <dbReference type="NCBI Taxonomy" id="3040346"/>
    <lineage>
        <taxon>Bacteria</taxon>
        <taxon>Pseudomonadati</taxon>
        <taxon>Pseudomonadota</taxon>
        <taxon>Betaproteobacteria</taxon>
        <taxon>Burkholderiales</taxon>
        <taxon>Comamonadaceae</taxon>
        <taxon>Ottowia</taxon>
    </lineage>
</organism>
<evidence type="ECO:0000313" key="2">
    <source>
        <dbReference type="EMBL" id="MDG9698473.1"/>
    </source>
</evidence>
<accession>A0AAW6RDJ9</accession>